<organism evidence="2 3">
    <name type="scientific">Pleomassaria siparia CBS 279.74</name>
    <dbReference type="NCBI Taxonomy" id="1314801"/>
    <lineage>
        <taxon>Eukaryota</taxon>
        <taxon>Fungi</taxon>
        <taxon>Dikarya</taxon>
        <taxon>Ascomycota</taxon>
        <taxon>Pezizomycotina</taxon>
        <taxon>Dothideomycetes</taxon>
        <taxon>Pleosporomycetidae</taxon>
        <taxon>Pleosporales</taxon>
        <taxon>Pleomassariaceae</taxon>
        <taxon>Pleomassaria</taxon>
    </lineage>
</organism>
<dbReference type="EMBL" id="MU005765">
    <property type="protein sequence ID" value="KAF2713575.1"/>
    <property type="molecule type" value="Genomic_DNA"/>
</dbReference>
<evidence type="ECO:0000256" key="1">
    <source>
        <dbReference type="SAM" id="MobiDB-lite"/>
    </source>
</evidence>
<reference evidence="2" key="1">
    <citation type="journal article" date="2020" name="Stud. Mycol.">
        <title>101 Dothideomycetes genomes: a test case for predicting lifestyles and emergence of pathogens.</title>
        <authorList>
            <person name="Haridas S."/>
            <person name="Albert R."/>
            <person name="Binder M."/>
            <person name="Bloem J."/>
            <person name="Labutti K."/>
            <person name="Salamov A."/>
            <person name="Andreopoulos B."/>
            <person name="Baker S."/>
            <person name="Barry K."/>
            <person name="Bills G."/>
            <person name="Bluhm B."/>
            <person name="Cannon C."/>
            <person name="Castanera R."/>
            <person name="Culley D."/>
            <person name="Daum C."/>
            <person name="Ezra D."/>
            <person name="Gonzalez J."/>
            <person name="Henrissat B."/>
            <person name="Kuo A."/>
            <person name="Liang C."/>
            <person name="Lipzen A."/>
            <person name="Lutzoni F."/>
            <person name="Magnuson J."/>
            <person name="Mondo S."/>
            <person name="Nolan M."/>
            <person name="Ohm R."/>
            <person name="Pangilinan J."/>
            <person name="Park H.-J."/>
            <person name="Ramirez L."/>
            <person name="Alfaro M."/>
            <person name="Sun H."/>
            <person name="Tritt A."/>
            <person name="Yoshinaga Y."/>
            <person name="Zwiers L.-H."/>
            <person name="Turgeon B."/>
            <person name="Goodwin S."/>
            <person name="Spatafora J."/>
            <person name="Crous P."/>
            <person name="Grigoriev I."/>
        </authorList>
    </citation>
    <scope>NUCLEOTIDE SEQUENCE</scope>
    <source>
        <strain evidence="2">CBS 279.74</strain>
    </source>
</reference>
<name>A0A6G1KM01_9PLEO</name>
<protein>
    <recommendedName>
        <fullName evidence="4">DRBM domain-containing protein</fullName>
    </recommendedName>
</protein>
<gene>
    <name evidence="2" type="ORF">K504DRAFT_462088</name>
</gene>
<evidence type="ECO:0008006" key="4">
    <source>
        <dbReference type="Google" id="ProtNLM"/>
    </source>
</evidence>
<dbReference type="Gene3D" id="3.30.160.20">
    <property type="match status" value="1"/>
</dbReference>
<evidence type="ECO:0000313" key="3">
    <source>
        <dbReference type="Proteomes" id="UP000799428"/>
    </source>
</evidence>
<dbReference type="Proteomes" id="UP000799428">
    <property type="component" value="Unassembled WGS sequence"/>
</dbReference>
<proteinExistence type="predicted"/>
<dbReference type="SUPFAM" id="SSF54768">
    <property type="entry name" value="dsRNA-binding domain-like"/>
    <property type="match status" value="1"/>
</dbReference>
<dbReference type="OrthoDB" id="5222339at2759"/>
<dbReference type="AlphaFoldDB" id="A0A6G1KM01"/>
<keyword evidence="3" id="KW-1185">Reference proteome</keyword>
<evidence type="ECO:0000313" key="2">
    <source>
        <dbReference type="EMBL" id="KAF2713575.1"/>
    </source>
</evidence>
<accession>A0A6G1KM01</accession>
<feature type="region of interest" description="Disordered" evidence="1">
    <location>
        <begin position="220"/>
        <end position="240"/>
    </location>
</feature>
<sequence length="496" mass="54002">MAGEDLRRYLILPCNCPNCRSHSQLNCSCKVPLIESPGPSREGGKGGKGTIRGINSRMMMMEVENNPAAPHDMSNICSLDNFLAAHQDVVTADNEAKALAKQQPPTKKIKLEFTDLPGALLNPNHHNHNANSSLPPLPVAIGARSSKHTILLHEKYQSLGIGGPEFVYEGDSSWGWKVKTTYLGEILDGGSVFTSKQEAKEALSEKVLKVVLLAEEEGRVKKPEKRSRERANIEQKEKERKEAGVNWSGQLLEFQRANNSPQPTYTDYQLGTSFTCLLTIDGLADHPEPFGDQTALYSSKKAARQHAAGCAAQYFKERGLWPEGVAAMGGIKKKKKIPATLVPISSSSPTAAHGSATMPVATAGTSYAQQAAAIATSLSLTTPEWRFTSEDSAPDFHTVSCYFRNGGPHAGPIGEVRHVFGKKKAKEECAKRTVEYLVGVREQRLDYGRRMMEGIEGGEDLAGSALDGAFEKERTAVVIKNEVSSDDDDFEDAVEF</sequence>